<evidence type="ECO:0000259" key="1">
    <source>
        <dbReference type="PROSITE" id="PS50177"/>
    </source>
</evidence>
<organism evidence="2 3">
    <name type="scientific">Morella rubra</name>
    <name type="common">Chinese bayberry</name>
    <dbReference type="NCBI Taxonomy" id="262757"/>
    <lineage>
        <taxon>Eukaryota</taxon>
        <taxon>Viridiplantae</taxon>
        <taxon>Streptophyta</taxon>
        <taxon>Embryophyta</taxon>
        <taxon>Tracheophyta</taxon>
        <taxon>Spermatophyta</taxon>
        <taxon>Magnoliopsida</taxon>
        <taxon>eudicotyledons</taxon>
        <taxon>Gunneridae</taxon>
        <taxon>Pentapetalae</taxon>
        <taxon>rosids</taxon>
        <taxon>fabids</taxon>
        <taxon>Fagales</taxon>
        <taxon>Myricaceae</taxon>
        <taxon>Morella</taxon>
    </lineage>
</organism>
<dbReference type="Proteomes" id="UP000516437">
    <property type="component" value="Chromosome 5"/>
</dbReference>
<accession>A0A6A1VNS1</accession>
<dbReference type="PANTHER" id="PTHR12612">
    <property type="entry name" value="NUCLEAR TRANSPORT FACTOR 2"/>
    <property type="match status" value="1"/>
</dbReference>
<proteinExistence type="predicted"/>
<evidence type="ECO:0000313" key="3">
    <source>
        <dbReference type="Proteomes" id="UP000516437"/>
    </source>
</evidence>
<dbReference type="InterPro" id="IPR032710">
    <property type="entry name" value="NTF2-like_dom_sf"/>
</dbReference>
<dbReference type="InterPro" id="IPR045875">
    <property type="entry name" value="NTF2"/>
</dbReference>
<dbReference type="PROSITE" id="PS50177">
    <property type="entry name" value="NTF2_DOMAIN"/>
    <property type="match status" value="1"/>
</dbReference>
<comment type="caution">
    <text evidence="2">The sequence shown here is derived from an EMBL/GenBank/DDBJ whole genome shotgun (WGS) entry which is preliminary data.</text>
</comment>
<dbReference type="InterPro" id="IPR002075">
    <property type="entry name" value="NTF2_dom"/>
</dbReference>
<dbReference type="OrthoDB" id="6507044at2759"/>
<feature type="domain" description="NTF2" evidence="1">
    <location>
        <begin position="52"/>
        <end position="151"/>
    </location>
</feature>
<reference evidence="2 3" key="1">
    <citation type="journal article" date="2019" name="Plant Biotechnol. J.">
        <title>The red bayberry genome and genetic basis of sex determination.</title>
        <authorList>
            <person name="Jia H.M."/>
            <person name="Jia H.J."/>
            <person name="Cai Q.L."/>
            <person name="Wang Y."/>
            <person name="Zhao H.B."/>
            <person name="Yang W.F."/>
            <person name="Wang G.Y."/>
            <person name="Li Y.H."/>
            <person name="Zhan D.L."/>
            <person name="Shen Y.T."/>
            <person name="Niu Q.F."/>
            <person name="Chang L."/>
            <person name="Qiu J."/>
            <person name="Zhao L."/>
            <person name="Xie H.B."/>
            <person name="Fu W.Y."/>
            <person name="Jin J."/>
            <person name="Li X.W."/>
            <person name="Jiao Y."/>
            <person name="Zhou C.C."/>
            <person name="Tu T."/>
            <person name="Chai C.Y."/>
            <person name="Gao J.L."/>
            <person name="Fan L.J."/>
            <person name="van de Weg E."/>
            <person name="Wang J.Y."/>
            <person name="Gao Z.S."/>
        </authorList>
    </citation>
    <scope>NUCLEOTIDE SEQUENCE [LARGE SCALE GENOMIC DNA]</scope>
    <source>
        <tissue evidence="2">Leaves</tissue>
    </source>
</reference>
<protein>
    <submittedName>
        <fullName evidence="2">Nuclear transport factor 2</fullName>
    </submittedName>
</protein>
<dbReference type="SUPFAM" id="SSF54427">
    <property type="entry name" value="NTF2-like"/>
    <property type="match status" value="1"/>
</dbReference>
<dbReference type="EMBL" id="RXIC02000023">
    <property type="protein sequence ID" value="KAB1214474.1"/>
    <property type="molecule type" value="Genomic_DNA"/>
</dbReference>
<dbReference type="InterPro" id="IPR018222">
    <property type="entry name" value="Nuclear_transport_factor_2_euk"/>
</dbReference>
<dbReference type="GO" id="GO:0006913">
    <property type="term" value="P:nucleocytoplasmic transport"/>
    <property type="evidence" value="ECO:0007669"/>
    <property type="project" value="InterPro"/>
</dbReference>
<dbReference type="AlphaFoldDB" id="A0A6A1VNS1"/>
<name>A0A6A1VNS1_9ROSI</name>
<dbReference type="Gene3D" id="3.10.450.50">
    <property type="match status" value="1"/>
</dbReference>
<dbReference type="Pfam" id="PF02136">
    <property type="entry name" value="NTF2"/>
    <property type="match status" value="1"/>
</dbReference>
<evidence type="ECO:0000313" key="2">
    <source>
        <dbReference type="EMBL" id="KAB1214474.1"/>
    </source>
</evidence>
<keyword evidence="3" id="KW-1185">Reference proteome</keyword>
<sequence>MATVRMVVEERVMQVSQDSLRGLQEQRIYHSSWSQTFYQGPVESATTDQESAAKEFVRIYYEVFDLNPPELLGVYQEGSMLTFNGDRIQGSQNIVTKLNERPPQLQACHFQRGMPAIRPRRGVFAMAKGELKHSDGLHAFKFSEVFLQTPS</sequence>
<gene>
    <name evidence="2" type="ORF">CJ030_MR5G010364</name>
</gene>